<dbReference type="Gene3D" id="3.40.50.1820">
    <property type="entry name" value="alpha/beta hydrolase"/>
    <property type="match status" value="1"/>
</dbReference>
<dbReference type="Proteomes" id="UP000636458">
    <property type="component" value="Unassembled WGS sequence"/>
</dbReference>
<keyword evidence="1 4" id="KW-0378">Hydrolase</keyword>
<dbReference type="GO" id="GO:0016787">
    <property type="term" value="F:hydrolase activity"/>
    <property type="evidence" value="ECO:0007669"/>
    <property type="project" value="UniProtKB-KW"/>
</dbReference>
<accession>A0A934ST89</accession>
<proteinExistence type="predicted"/>
<dbReference type="AlphaFoldDB" id="A0A934ST89"/>
<dbReference type="PANTHER" id="PTHR48081:SF13">
    <property type="entry name" value="ALPHA_BETA HYDROLASE"/>
    <property type="match status" value="1"/>
</dbReference>
<evidence type="ECO:0000259" key="3">
    <source>
        <dbReference type="Pfam" id="PF20434"/>
    </source>
</evidence>
<dbReference type="InterPro" id="IPR050300">
    <property type="entry name" value="GDXG_lipolytic_enzyme"/>
</dbReference>
<dbReference type="PROSITE" id="PS51257">
    <property type="entry name" value="PROKAR_LIPOPROTEIN"/>
    <property type="match status" value="1"/>
</dbReference>
<dbReference type="RefSeq" id="WP_200556724.1">
    <property type="nucleotide sequence ID" value="NZ_JAEPES010000004.1"/>
</dbReference>
<keyword evidence="2" id="KW-0732">Signal</keyword>
<evidence type="ECO:0000256" key="2">
    <source>
        <dbReference type="SAM" id="SignalP"/>
    </source>
</evidence>
<feature type="domain" description="BD-FAE-like" evidence="3">
    <location>
        <begin position="70"/>
        <end position="264"/>
    </location>
</feature>
<comment type="caution">
    <text evidence="4">The sequence shown here is derived from an EMBL/GenBank/DDBJ whole genome shotgun (WGS) entry which is preliminary data.</text>
</comment>
<organism evidence="4 5">
    <name type="scientific">Lacisediminihabitans changchengi</name>
    <dbReference type="NCBI Taxonomy" id="2787634"/>
    <lineage>
        <taxon>Bacteria</taxon>
        <taxon>Bacillati</taxon>
        <taxon>Actinomycetota</taxon>
        <taxon>Actinomycetes</taxon>
        <taxon>Micrococcales</taxon>
        <taxon>Microbacteriaceae</taxon>
        <taxon>Lacisediminihabitans</taxon>
    </lineage>
</organism>
<dbReference type="Pfam" id="PF20434">
    <property type="entry name" value="BD-FAE"/>
    <property type="match status" value="1"/>
</dbReference>
<dbReference type="EMBL" id="JAEPES010000004">
    <property type="protein sequence ID" value="MBK4348530.1"/>
    <property type="molecule type" value="Genomic_DNA"/>
</dbReference>
<sequence length="305" mass="32865">MRRRLLAAVTGAMITLALVGCSAGRSTPSQESVTIPQPAYPQFKTYPSVLVKENVTFRRDGERRERLNVCQPQKKSDGDRAGIVLVHGGSWRAGDKSSPEYNSVCQWLASAGFVVFSLDYRLAPEFPFPDGLDDVKAAVRWVRSHADDYSVDPARIGAMGGSAGGNLVSMLGTAGHGSRAAGARVAAVAELSGPADLTTKGAELPNFIPLQLAYLKCEKLSDCASARKASPIYQVDVTDPPFFVGHSLNERIPLSQSEAFVKELRAHGVSTTFVTVRGSLHSIAMLGPNMKKRIVAFFHEHLDPI</sequence>
<evidence type="ECO:0000256" key="1">
    <source>
        <dbReference type="ARBA" id="ARBA00022801"/>
    </source>
</evidence>
<dbReference type="InterPro" id="IPR049492">
    <property type="entry name" value="BD-FAE-like_dom"/>
</dbReference>
<dbReference type="PANTHER" id="PTHR48081">
    <property type="entry name" value="AB HYDROLASE SUPERFAMILY PROTEIN C4A8.06C"/>
    <property type="match status" value="1"/>
</dbReference>
<dbReference type="InterPro" id="IPR029058">
    <property type="entry name" value="AB_hydrolase_fold"/>
</dbReference>
<keyword evidence="5" id="KW-1185">Reference proteome</keyword>
<feature type="signal peptide" evidence="2">
    <location>
        <begin position="1"/>
        <end position="23"/>
    </location>
</feature>
<gene>
    <name evidence="4" type="ORF">IV501_12875</name>
</gene>
<evidence type="ECO:0000313" key="5">
    <source>
        <dbReference type="Proteomes" id="UP000636458"/>
    </source>
</evidence>
<name>A0A934ST89_9MICO</name>
<evidence type="ECO:0000313" key="4">
    <source>
        <dbReference type="EMBL" id="MBK4348530.1"/>
    </source>
</evidence>
<dbReference type="SUPFAM" id="SSF53474">
    <property type="entry name" value="alpha/beta-Hydrolases"/>
    <property type="match status" value="1"/>
</dbReference>
<reference evidence="4" key="1">
    <citation type="submission" date="2021-01" db="EMBL/GenBank/DDBJ databases">
        <title>Lacisediminihabitans sp. nov. strain G11-30, isolated from Antarctic Soil.</title>
        <authorList>
            <person name="Li J."/>
        </authorList>
    </citation>
    <scope>NUCLEOTIDE SEQUENCE</scope>
    <source>
        <strain evidence="4">G11-30</strain>
    </source>
</reference>
<protein>
    <submittedName>
        <fullName evidence="4">Alpha/beta hydrolase</fullName>
    </submittedName>
</protein>
<feature type="chain" id="PRO_5039150887" evidence="2">
    <location>
        <begin position="24"/>
        <end position="305"/>
    </location>
</feature>